<evidence type="ECO:0000256" key="6">
    <source>
        <dbReference type="ARBA" id="ARBA00023139"/>
    </source>
</evidence>
<dbReference type="InterPro" id="IPR046953">
    <property type="entry name" value="Spore_GerAC-like_C"/>
</dbReference>
<dbReference type="PANTHER" id="PTHR35789">
    <property type="entry name" value="SPORE GERMINATION PROTEIN B3"/>
    <property type="match status" value="1"/>
</dbReference>
<dbReference type="InterPro" id="IPR008844">
    <property type="entry name" value="Spore_GerAC-like"/>
</dbReference>
<name>A0A3D9IBY6_9BACL</name>
<dbReference type="EMBL" id="QRDY01000007">
    <property type="protein sequence ID" value="RED59288.1"/>
    <property type="molecule type" value="Genomic_DNA"/>
</dbReference>
<keyword evidence="7" id="KW-0449">Lipoprotein</keyword>
<dbReference type="RefSeq" id="WP_181907427.1">
    <property type="nucleotide sequence ID" value="NZ_QRDY01000007.1"/>
</dbReference>
<keyword evidence="3" id="KW-0309">Germination</keyword>
<evidence type="ECO:0000313" key="11">
    <source>
        <dbReference type="Proteomes" id="UP000256869"/>
    </source>
</evidence>
<keyword evidence="5" id="KW-0472">Membrane</keyword>
<gene>
    <name evidence="10" type="ORF">DFP95_107127</name>
</gene>
<comment type="caution">
    <text evidence="10">The sequence shown here is derived from an EMBL/GenBank/DDBJ whole genome shotgun (WGS) entry which is preliminary data.</text>
</comment>
<evidence type="ECO:0000259" key="9">
    <source>
        <dbReference type="Pfam" id="PF25198"/>
    </source>
</evidence>
<evidence type="ECO:0000256" key="4">
    <source>
        <dbReference type="ARBA" id="ARBA00022729"/>
    </source>
</evidence>
<reference evidence="10 11" key="1">
    <citation type="submission" date="2018-07" db="EMBL/GenBank/DDBJ databases">
        <title>Genomic Encyclopedia of Type Strains, Phase III (KMG-III): the genomes of soil and plant-associated and newly described type strains.</title>
        <authorList>
            <person name="Whitman W."/>
        </authorList>
    </citation>
    <scope>NUCLEOTIDE SEQUENCE [LARGE SCALE GENOMIC DNA]</scope>
    <source>
        <strain evidence="10 11">CECT 8236</strain>
    </source>
</reference>
<evidence type="ECO:0000313" key="10">
    <source>
        <dbReference type="EMBL" id="RED59288.1"/>
    </source>
</evidence>
<accession>A0A3D9IBY6</accession>
<dbReference type="Proteomes" id="UP000256869">
    <property type="component" value="Unassembled WGS sequence"/>
</dbReference>
<sequence>MNKLYRILSLLLIIPLLSGCWDRVEMNDVSFFMASALDLTEDGQLKTSILVPIPVAAGGDNGKVSPSGTLGKTYFVVSAKGSNIHDAERSIQQKISRRFFKGHRRVVFIGEALARKGIKDILDYYSRDPGSRLRTYIVVTKGKEAIEFLKNDHPIERIPSEEVRELERSGVGVSATFRDFLMMQARDGIEPVTGAVELVSPTGTVKEEEKYSLYQLSSTAVFKKYKLKGYLNDIETRSLRWIKEEVKQEIISGSIAGSGGNVGVVMNKMSSTIQTTMNGEKARIRIVLKGTGVLNEANVKLDLNQSGSLILIEDELGKLVADQTLRTIRKAQTEWKADIFGFGLQLHLFHYRTWQKIRPKWDAIFSDADVTVTAQISLRRAGIITNSLSENGVGES</sequence>
<feature type="domain" description="Spore germination protein N-terminal" evidence="9">
    <location>
        <begin position="22"/>
        <end position="197"/>
    </location>
</feature>
<proteinExistence type="inferred from homology"/>
<dbReference type="GO" id="GO:0016020">
    <property type="term" value="C:membrane"/>
    <property type="evidence" value="ECO:0007669"/>
    <property type="project" value="UniProtKB-SubCell"/>
</dbReference>
<evidence type="ECO:0000256" key="2">
    <source>
        <dbReference type="ARBA" id="ARBA00007886"/>
    </source>
</evidence>
<protein>
    <submittedName>
        <fullName evidence="10">Spore germination protein KC</fullName>
    </submittedName>
</protein>
<organism evidence="10 11">
    <name type="scientific">Cohnella lupini</name>
    <dbReference type="NCBI Taxonomy" id="1294267"/>
    <lineage>
        <taxon>Bacteria</taxon>
        <taxon>Bacillati</taxon>
        <taxon>Bacillota</taxon>
        <taxon>Bacilli</taxon>
        <taxon>Bacillales</taxon>
        <taxon>Paenibacillaceae</taxon>
        <taxon>Cohnella</taxon>
    </lineage>
</organism>
<dbReference type="PROSITE" id="PS51257">
    <property type="entry name" value="PROKAR_LIPOPROTEIN"/>
    <property type="match status" value="1"/>
</dbReference>
<evidence type="ECO:0000256" key="7">
    <source>
        <dbReference type="ARBA" id="ARBA00023288"/>
    </source>
</evidence>
<comment type="similarity">
    <text evidence="2">Belongs to the GerABKC lipoprotein family.</text>
</comment>
<evidence type="ECO:0000256" key="5">
    <source>
        <dbReference type="ARBA" id="ARBA00023136"/>
    </source>
</evidence>
<evidence type="ECO:0000259" key="8">
    <source>
        <dbReference type="Pfam" id="PF05504"/>
    </source>
</evidence>
<dbReference type="PANTHER" id="PTHR35789:SF1">
    <property type="entry name" value="SPORE GERMINATION PROTEIN B3"/>
    <property type="match status" value="1"/>
</dbReference>
<dbReference type="NCBIfam" id="TIGR02887">
    <property type="entry name" value="spore_ger_x_C"/>
    <property type="match status" value="1"/>
</dbReference>
<dbReference type="Gene3D" id="3.30.300.210">
    <property type="entry name" value="Nutrient germinant receptor protein C, domain 3"/>
    <property type="match status" value="1"/>
</dbReference>
<dbReference type="Pfam" id="PF25198">
    <property type="entry name" value="Spore_GerAC_N"/>
    <property type="match status" value="1"/>
</dbReference>
<dbReference type="Pfam" id="PF05504">
    <property type="entry name" value="Spore_GerAC"/>
    <property type="match status" value="1"/>
</dbReference>
<keyword evidence="11" id="KW-1185">Reference proteome</keyword>
<dbReference type="InterPro" id="IPR038501">
    <property type="entry name" value="Spore_GerAC_C_sf"/>
</dbReference>
<keyword evidence="6" id="KW-0564">Palmitate</keyword>
<comment type="subcellular location">
    <subcellularLocation>
        <location evidence="1">Membrane</location>
        <topology evidence="1">Lipid-anchor</topology>
    </subcellularLocation>
</comment>
<dbReference type="AlphaFoldDB" id="A0A3D9IBY6"/>
<feature type="domain" description="Spore germination GerAC-like C-terminal" evidence="8">
    <location>
        <begin position="218"/>
        <end position="382"/>
    </location>
</feature>
<evidence type="ECO:0000256" key="3">
    <source>
        <dbReference type="ARBA" id="ARBA00022544"/>
    </source>
</evidence>
<dbReference type="GO" id="GO:0009847">
    <property type="term" value="P:spore germination"/>
    <property type="evidence" value="ECO:0007669"/>
    <property type="project" value="InterPro"/>
</dbReference>
<keyword evidence="4" id="KW-0732">Signal</keyword>
<dbReference type="InterPro" id="IPR057336">
    <property type="entry name" value="GerAC_N"/>
</dbReference>
<evidence type="ECO:0000256" key="1">
    <source>
        <dbReference type="ARBA" id="ARBA00004635"/>
    </source>
</evidence>